<comment type="catalytic activity">
    <reaction evidence="1">
        <text>Acts on substrates that are at least partially unfolded. The cleavage site P1 residue is normally between a pair of hydrophobic residues, such as Val-|-Val.</text>
        <dbReference type="EC" id="3.4.21.107"/>
    </reaction>
</comment>
<dbReference type="PROSITE" id="PS50106">
    <property type="entry name" value="PDZ"/>
    <property type="match status" value="1"/>
</dbReference>
<feature type="region of interest" description="Disordered" evidence="15">
    <location>
        <begin position="30"/>
        <end position="49"/>
    </location>
</feature>
<accession>A0ABV4TVE4</accession>
<evidence type="ECO:0000256" key="15">
    <source>
        <dbReference type="SAM" id="MobiDB-lite"/>
    </source>
</evidence>
<gene>
    <name evidence="18" type="ORF">ACERLL_06975</name>
</gene>
<dbReference type="EC" id="3.4.21.107" evidence="5"/>
<dbReference type="InterPro" id="IPR011782">
    <property type="entry name" value="Pept_S1C_Do"/>
</dbReference>
<feature type="signal peptide" evidence="16">
    <location>
        <begin position="1"/>
        <end position="26"/>
    </location>
</feature>
<evidence type="ECO:0000256" key="12">
    <source>
        <dbReference type="ARBA" id="ARBA00022825"/>
    </source>
</evidence>
<dbReference type="InterPro" id="IPR036034">
    <property type="entry name" value="PDZ_sf"/>
</dbReference>
<keyword evidence="8 16" id="KW-0732">Signal</keyword>
<evidence type="ECO:0000313" key="19">
    <source>
        <dbReference type="Proteomes" id="UP001575181"/>
    </source>
</evidence>
<dbReference type="InterPro" id="IPR009003">
    <property type="entry name" value="Peptidase_S1_PA"/>
</dbReference>
<dbReference type="CDD" id="cd10839">
    <property type="entry name" value="cpPDZ1_DegP-like"/>
    <property type="match status" value="1"/>
</dbReference>
<dbReference type="PANTHER" id="PTHR22939:SF130">
    <property type="entry name" value="PERIPLASMIC SERINE ENDOPROTEASE DEGP-LIKE-RELATED"/>
    <property type="match status" value="1"/>
</dbReference>
<dbReference type="PROSITE" id="PS51257">
    <property type="entry name" value="PROKAR_LIPOPROTEIN"/>
    <property type="match status" value="1"/>
</dbReference>
<feature type="domain" description="PDZ" evidence="17">
    <location>
        <begin position="277"/>
        <end position="346"/>
    </location>
</feature>
<dbReference type="Gene3D" id="2.40.10.120">
    <property type="match status" value="1"/>
</dbReference>
<evidence type="ECO:0000256" key="1">
    <source>
        <dbReference type="ARBA" id="ARBA00001772"/>
    </source>
</evidence>
<proteinExistence type="inferred from homology"/>
<dbReference type="PRINTS" id="PR00834">
    <property type="entry name" value="PROTEASES2C"/>
</dbReference>
<protein>
    <recommendedName>
        <fullName evidence="6">Probable periplasmic serine endoprotease DegP-like</fullName>
        <ecNumber evidence="5">3.4.21.107</ecNumber>
    </recommendedName>
    <alternativeName>
        <fullName evidence="14">Protease Do</fullName>
    </alternativeName>
</protein>
<dbReference type="Proteomes" id="UP001575181">
    <property type="component" value="Unassembled WGS sequence"/>
</dbReference>
<evidence type="ECO:0000256" key="6">
    <source>
        <dbReference type="ARBA" id="ARBA00013958"/>
    </source>
</evidence>
<evidence type="ECO:0000256" key="5">
    <source>
        <dbReference type="ARBA" id="ARBA00013035"/>
    </source>
</evidence>
<reference evidence="18 19" key="1">
    <citation type="submission" date="2024-08" db="EMBL/GenBank/DDBJ databases">
        <title>Whole-genome sequencing of halo(alkali)philic microorganisms from hypersaline lakes.</title>
        <authorList>
            <person name="Sorokin D.Y."/>
            <person name="Merkel A.Y."/>
            <person name="Messina E."/>
            <person name="Yakimov M."/>
        </authorList>
    </citation>
    <scope>NUCLEOTIDE SEQUENCE [LARGE SCALE GENOMIC DNA]</scope>
    <source>
        <strain evidence="18 19">Cl-TMA</strain>
    </source>
</reference>
<comment type="similarity">
    <text evidence="4">Belongs to the peptidase S1C family.</text>
</comment>
<sequence length="491" mass="51573">MSFQIPRLLPGLAVLLSLSLVATACADPATSTSEPEAQEAASTAEKPVDNASRLPDFTQIIQANQKAVVNISTTREVGGGGPQIPERFKGTPFERFFRRFFGGPDGGGQKREVSSLGSGFIVSSDGHIVTNAHVVKGASEIVVQLSDRRQLEAELLGTDRATDVALLKVDASGLPTVAWSSGDKLEVGDWVLAMGSPFGFEQSATAGIVSAKGRSIPGKAGSYVPFLQTDVAINPGSSGGPLFNLAGEVVGINAQIYSRSGGYMGLSFAIPTRMARDVVAEIKEHGEVRHGYLGVGVQRLNRELAQSMGLDKPRGGLIADVKPDSPAAEAGLQSGDIILAVDGEPVAKAGDIPPKIGRLDPGTEVTLTILRSEERIEKTVTLGSLAEARGGANGEAEPATALGMQLAPVPDQLRQQRSLPEQSGALVKGIEPGPARDAGIRPGDIILKFGDVRVKNPGTIDKLLDRVEEGARVPVLVQRKQQMLYVPLRIP</sequence>
<evidence type="ECO:0000313" key="18">
    <source>
        <dbReference type="EMBL" id="MFA9460569.1"/>
    </source>
</evidence>
<evidence type="ECO:0000256" key="9">
    <source>
        <dbReference type="ARBA" id="ARBA00022737"/>
    </source>
</evidence>
<keyword evidence="10" id="KW-0574">Periplasm</keyword>
<dbReference type="Gene3D" id="2.30.42.10">
    <property type="match status" value="2"/>
</dbReference>
<evidence type="ECO:0000256" key="10">
    <source>
        <dbReference type="ARBA" id="ARBA00022764"/>
    </source>
</evidence>
<dbReference type="GO" id="GO:0016787">
    <property type="term" value="F:hydrolase activity"/>
    <property type="evidence" value="ECO:0007669"/>
    <property type="project" value="UniProtKB-KW"/>
</dbReference>
<keyword evidence="7" id="KW-0645">Protease</keyword>
<dbReference type="Pfam" id="PF13365">
    <property type="entry name" value="Trypsin_2"/>
    <property type="match status" value="1"/>
</dbReference>
<evidence type="ECO:0000256" key="3">
    <source>
        <dbReference type="ARBA" id="ARBA00004418"/>
    </source>
</evidence>
<comment type="subcellular location">
    <subcellularLocation>
        <location evidence="3">Periplasm</location>
    </subcellularLocation>
</comment>
<dbReference type="SUPFAM" id="SSF50494">
    <property type="entry name" value="Trypsin-like serine proteases"/>
    <property type="match status" value="1"/>
</dbReference>
<dbReference type="Pfam" id="PF17820">
    <property type="entry name" value="PDZ_6"/>
    <property type="match status" value="1"/>
</dbReference>
<evidence type="ECO:0000259" key="17">
    <source>
        <dbReference type="PROSITE" id="PS50106"/>
    </source>
</evidence>
<dbReference type="EMBL" id="JBGUAW010000004">
    <property type="protein sequence ID" value="MFA9460569.1"/>
    <property type="molecule type" value="Genomic_DNA"/>
</dbReference>
<keyword evidence="9" id="KW-0677">Repeat</keyword>
<dbReference type="InterPro" id="IPR041489">
    <property type="entry name" value="PDZ_6"/>
</dbReference>
<comment type="function">
    <text evidence="2">Might be efficient in the degradation of transiently denatured and unfolded proteins which accumulate in the periplasm following stress conditions.</text>
</comment>
<keyword evidence="19" id="KW-1185">Reference proteome</keyword>
<evidence type="ECO:0000256" key="16">
    <source>
        <dbReference type="SAM" id="SignalP"/>
    </source>
</evidence>
<name>A0ABV4TVE4_9GAMM</name>
<dbReference type="PANTHER" id="PTHR22939">
    <property type="entry name" value="SERINE PROTEASE FAMILY S1C HTRA-RELATED"/>
    <property type="match status" value="1"/>
</dbReference>
<dbReference type="SMART" id="SM00228">
    <property type="entry name" value="PDZ"/>
    <property type="match status" value="2"/>
</dbReference>
<evidence type="ECO:0000256" key="14">
    <source>
        <dbReference type="ARBA" id="ARBA00032850"/>
    </source>
</evidence>
<dbReference type="Pfam" id="PF13180">
    <property type="entry name" value="PDZ_2"/>
    <property type="match status" value="1"/>
</dbReference>
<dbReference type="InterPro" id="IPR001940">
    <property type="entry name" value="Peptidase_S1C"/>
</dbReference>
<comment type="caution">
    <text evidence="18">The sequence shown here is derived from an EMBL/GenBank/DDBJ whole genome shotgun (WGS) entry which is preliminary data.</text>
</comment>
<dbReference type="InterPro" id="IPR001478">
    <property type="entry name" value="PDZ"/>
</dbReference>
<keyword evidence="11 18" id="KW-0378">Hydrolase</keyword>
<dbReference type="RefSeq" id="WP_373655352.1">
    <property type="nucleotide sequence ID" value="NZ_JBGUAW010000004.1"/>
</dbReference>
<keyword evidence="12" id="KW-0720">Serine protease</keyword>
<dbReference type="SUPFAM" id="SSF50156">
    <property type="entry name" value="PDZ domain-like"/>
    <property type="match status" value="2"/>
</dbReference>
<evidence type="ECO:0000256" key="7">
    <source>
        <dbReference type="ARBA" id="ARBA00022670"/>
    </source>
</evidence>
<keyword evidence="13" id="KW-0346">Stress response</keyword>
<dbReference type="NCBIfam" id="TIGR02037">
    <property type="entry name" value="degP_htrA_DO"/>
    <property type="match status" value="1"/>
</dbReference>
<evidence type="ECO:0000256" key="8">
    <source>
        <dbReference type="ARBA" id="ARBA00022729"/>
    </source>
</evidence>
<organism evidence="18 19">
    <name type="scientific">Thiohalorhabdus methylotrophus</name>
    <dbReference type="NCBI Taxonomy" id="3242694"/>
    <lineage>
        <taxon>Bacteria</taxon>
        <taxon>Pseudomonadati</taxon>
        <taxon>Pseudomonadota</taxon>
        <taxon>Gammaproteobacteria</taxon>
        <taxon>Thiohalorhabdales</taxon>
        <taxon>Thiohalorhabdaceae</taxon>
        <taxon>Thiohalorhabdus</taxon>
    </lineage>
</organism>
<feature type="chain" id="PRO_5046829839" description="Probable periplasmic serine endoprotease DegP-like" evidence="16">
    <location>
        <begin position="27"/>
        <end position="491"/>
    </location>
</feature>
<evidence type="ECO:0000256" key="11">
    <source>
        <dbReference type="ARBA" id="ARBA00022801"/>
    </source>
</evidence>
<evidence type="ECO:0000256" key="13">
    <source>
        <dbReference type="ARBA" id="ARBA00023016"/>
    </source>
</evidence>
<evidence type="ECO:0000256" key="4">
    <source>
        <dbReference type="ARBA" id="ARBA00010541"/>
    </source>
</evidence>
<evidence type="ECO:0000256" key="2">
    <source>
        <dbReference type="ARBA" id="ARBA00002610"/>
    </source>
</evidence>